<keyword evidence="1" id="KW-0732">Signal</keyword>
<evidence type="ECO:0000256" key="1">
    <source>
        <dbReference type="SAM" id="SignalP"/>
    </source>
</evidence>
<evidence type="ECO:0000313" key="3">
    <source>
        <dbReference type="Proteomes" id="UP001216139"/>
    </source>
</evidence>
<reference evidence="2 3" key="1">
    <citation type="submission" date="2023-02" db="EMBL/GenBank/DDBJ databases">
        <title>Genome sequence of Mucilaginibacter jinjuensis strain KACC 16571.</title>
        <authorList>
            <person name="Kim S."/>
            <person name="Heo J."/>
            <person name="Kwon S.-W."/>
        </authorList>
    </citation>
    <scope>NUCLEOTIDE SEQUENCE [LARGE SCALE GENOMIC DNA]</scope>
    <source>
        <strain evidence="2 3">KACC 16571</strain>
    </source>
</reference>
<name>A0ABY7TBS7_9SPHI</name>
<keyword evidence="3" id="KW-1185">Reference proteome</keyword>
<evidence type="ECO:0000313" key="2">
    <source>
        <dbReference type="EMBL" id="WCT13773.1"/>
    </source>
</evidence>
<sequence length="145" mass="16767">MRKFPSQLILLIFWSLACACRNGSGQQNKTENISGDIYRKILKICPSENQEELLVYYFDGDCSMCLAKASYVEKYAQTHHLRPILIAKTLNPTGFRLNLSKLNVRACVRVEENREFENKVDFMKVTKISTDLHVENFDKEIEGDK</sequence>
<dbReference type="PROSITE" id="PS51257">
    <property type="entry name" value="PROKAR_LIPOPROTEIN"/>
    <property type="match status" value="1"/>
</dbReference>
<dbReference type="Proteomes" id="UP001216139">
    <property type="component" value="Chromosome"/>
</dbReference>
<protein>
    <submittedName>
        <fullName evidence="2">Uncharacterized protein</fullName>
    </submittedName>
</protein>
<feature type="signal peptide" evidence="1">
    <location>
        <begin position="1"/>
        <end position="19"/>
    </location>
</feature>
<organism evidence="2 3">
    <name type="scientific">Mucilaginibacter jinjuensis</name>
    <dbReference type="NCBI Taxonomy" id="1176721"/>
    <lineage>
        <taxon>Bacteria</taxon>
        <taxon>Pseudomonadati</taxon>
        <taxon>Bacteroidota</taxon>
        <taxon>Sphingobacteriia</taxon>
        <taxon>Sphingobacteriales</taxon>
        <taxon>Sphingobacteriaceae</taxon>
        <taxon>Mucilaginibacter</taxon>
    </lineage>
</organism>
<dbReference type="EMBL" id="CP117167">
    <property type="protein sequence ID" value="WCT13773.1"/>
    <property type="molecule type" value="Genomic_DNA"/>
</dbReference>
<accession>A0ABY7TBS7</accession>
<feature type="chain" id="PRO_5046330138" evidence="1">
    <location>
        <begin position="20"/>
        <end position="145"/>
    </location>
</feature>
<proteinExistence type="predicted"/>
<dbReference type="RefSeq" id="WP_273632080.1">
    <property type="nucleotide sequence ID" value="NZ_CP117167.1"/>
</dbReference>
<gene>
    <name evidence="2" type="ORF">PQO05_07475</name>
</gene>